<name>A0A1H9NIV2_9EURY</name>
<dbReference type="InterPro" id="IPR010985">
    <property type="entry name" value="Ribbon_hlx_hlx"/>
</dbReference>
<proteinExistence type="predicted"/>
<dbReference type="SUPFAM" id="SSF47598">
    <property type="entry name" value="Ribbon-helix-helix"/>
    <property type="match status" value="1"/>
</dbReference>
<dbReference type="EMBL" id="FOFD01000005">
    <property type="protein sequence ID" value="SER35595.1"/>
    <property type="molecule type" value="Genomic_DNA"/>
</dbReference>
<keyword evidence="4" id="KW-1185">Reference proteome</keyword>
<dbReference type="GO" id="GO:0006355">
    <property type="term" value="P:regulation of DNA-templated transcription"/>
    <property type="evidence" value="ECO:0007669"/>
    <property type="project" value="InterPro"/>
</dbReference>
<dbReference type="CDD" id="cd22231">
    <property type="entry name" value="RHH_NikR_HicB-like"/>
    <property type="match status" value="1"/>
</dbReference>
<accession>A0A1H9NIV2</accession>
<dbReference type="AlphaFoldDB" id="A0A1H9NIV2"/>
<evidence type="ECO:0000313" key="3">
    <source>
        <dbReference type="EMBL" id="SER35595.1"/>
    </source>
</evidence>
<evidence type="ECO:0000256" key="1">
    <source>
        <dbReference type="SAM" id="MobiDB-lite"/>
    </source>
</evidence>
<dbReference type="InterPro" id="IPR013321">
    <property type="entry name" value="Arc_rbn_hlx_hlx"/>
</dbReference>
<protein>
    <submittedName>
        <fullName evidence="3">Ribbon-helix-helix protein, copG family</fullName>
    </submittedName>
</protein>
<evidence type="ECO:0000313" key="4">
    <source>
        <dbReference type="Proteomes" id="UP000199114"/>
    </source>
</evidence>
<dbReference type="OrthoDB" id="177176at2157"/>
<gene>
    <name evidence="3" type="ORF">SAMN04489841_3611</name>
</gene>
<evidence type="ECO:0000259" key="2">
    <source>
        <dbReference type="Pfam" id="PF01402"/>
    </source>
</evidence>
<dbReference type="InterPro" id="IPR002145">
    <property type="entry name" value="CopG"/>
</dbReference>
<dbReference type="Gene3D" id="1.10.1220.10">
    <property type="entry name" value="Met repressor-like"/>
    <property type="match status" value="1"/>
</dbReference>
<organism evidence="3 4">
    <name type="scientific">Natrinema salaciae</name>
    <dbReference type="NCBI Taxonomy" id="1186196"/>
    <lineage>
        <taxon>Archaea</taxon>
        <taxon>Methanobacteriati</taxon>
        <taxon>Methanobacteriota</taxon>
        <taxon>Stenosarchaea group</taxon>
        <taxon>Halobacteria</taxon>
        <taxon>Halobacteriales</taxon>
        <taxon>Natrialbaceae</taxon>
        <taxon>Natrinema</taxon>
    </lineage>
</organism>
<dbReference type="Proteomes" id="UP000199114">
    <property type="component" value="Unassembled WGS sequence"/>
</dbReference>
<feature type="region of interest" description="Disordered" evidence="1">
    <location>
        <begin position="1"/>
        <end position="25"/>
    </location>
</feature>
<dbReference type="RefSeq" id="WP_090620061.1">
    <property type="nucleotide sequence ID" value="NZ_FOFD01000005.1"/>
</dbReference>
<feature type="domain" description="Ribbon-helix-helix protein CopG" evidence="2">
    <location>
        <begin position="27"/>
        <end position="66"/>
    </location>
</feature>
<sequence length="77" mass="8290">MAQQPSASDITPEPANSRLADRQPLDRVTFRATDEQLDALESLVDAGAYPTRSAAIRAGIQQLLEQHARVDADSGSQ</sequence>
<dbReference type="Pfam" id="PF01402">
    <property type="entry name" value="RHH_1"/>
    <property type="match status" value="1"/>
</dbReference>
<reference evidence="4" key="1">
    <citation type="submission" date="2016-10" db="EMBL/GenBank/DDBJ databases">
        <authorList>
            <person name="Varghese N."/>
            <person name="Submissions S."/>
        </authorList>
    </citation>
    <scope>NUCLEOTIDE SEQUENCE [LARGE SCALE GENOMIC DNA]</scope>
    <source>
        <strain evidence="4">DSM 25055</strain>
    </source>
</reference>